<proteinExistence type="predicted"/>
<dbReference type="PROSITE" id="PS51257">
    <property type="entry name" value="PROKAR_LIPOPROTEIN"/>
    <property type="match status" value="1"/>
</dbReference>
<sequence length="291" mass="33658">MKKIFIFLQILLFTLSFSSCGDELDTSYSIFDDNVIKEQNEFDEWLDRYYVKPYNIRVIYNYVDMYSNYDYDLIPADFEKSKALTYAARYLWIEPYEEHVGSAFFRQYAPRVLHYVGNPGWKSNGSVVLGEAEGGLRISFFNVNAITIGNASTLMRYIKTMHHEYAHIFQQKKLTDPAFDQLTPGMYQSDNWTSTSLADALKGGCISAYATSSPTEDFVEVYSIFVVSTPEEWAGFLATAGTDGAKIINKKFEIVYNYYKDSWGIDIYEMRDIVGRRKKEIETIDLNTLYK</sequence>
<dbReference type="RefSeq" id="WP_183308234.1">
    <property type="nucleotide sequence ID" value="NZ_JACIEP010000013.1"/>
</dbReference>
<dbReference type="InterPro" id="IPR030890">
    <property type="entry name" value="LP_HExxH_w_TonB"/>
</dbReference>
<feature type="chain" id="PRO_5032547355" evidence="1">
    <location>
        <begin position="22"/>
        <end position="291"/>
    </location>
</feature>
<accession>A0A840CUN3</accession>
<protein>
    <submittedName>
        <fullName evidence="2">Substrate import-associated zinc metallohydrolase lipoprotein</fullName>
    </submittedName>
</protein>
<keyword evidence="1" id="KW-0732">Signal</keyword>
<dbReference type="Pfam" id="PF15890">
    <property type="entry name" value="Peptidase_Mx1"/>
    <property type="match status" value="1"/>
</dbReference>
<comment type="caution">
    <text evidence="2">The sequence shown here is derived from an EMBL/GenBank/DDBJ whole genome shotgun (WGS) entry which is preliminary data.</text>
</comment>
<evidence type="ECO:0000313" key="3">
    <source>
        <dbReference type="Proteomes" id="UP000555103"/>
    </source>
</evidence>
<keyword evidence="2" id="KW-0378">Hydrolase</keyword>
<evidence type="ECO:0000313" key="2">
    <source>
        <dbReference type="EMBL" id="MBB4037394.1"/>
    </source>
</evidence>
<dbReference type="NCBIfam" id="TIGR04549">
    <property type="entry name" value="LP_HExxH_w_tonB"/>
    <property type="match status" value="1"/>
</dbReference>
<feature type="signal peptide" evidence="1">
    <location>
        <begin position="1"/>
        <end position="21"/>
    </location>
</feature>
<dbReference type="Proteomes" id="UP000555103">
    <property type="component" value="Unassembled WGS sequence"/>
</dbReference>
<keyword evidence="3" id="KW-1185">Reference proteome</keyword>
<dbReference type="GO" id="GO:0016787">
    <property type="term" value="F:hydrolase activity"/>
    <property type="evidence" value="ECO:0007669"/>
    <property type="project" value="UniProtKB-KW"/>
</dbReference>
<evidence type="ECO:0000256" key="1">
    <source>
        <dbReference type="SAM" id="SignalP"/>
    </source>
</evidence>
<dbReference type="Gene3D" id="3.40.390.70">
    <property type="match status" value="1"/>
</dbReference>
<organism evidence="2 3">
    <name type="scientific">Dysgonomonas hofstadii</name>
    <dbReference type="NCBI Taxonomy" id="637886"/>
    <lineage>
        <taxon>Bacteria</taxon>
        <taxon>Pseudomonadati</taxon>
        <taxon>Bacteroidota</taxon>
        <taxon>Bacteroidia</taxon>
        <taxon>Bacteroidales</taxon>
        <taxon>Dysgonomonadaceae</taxon>
        <taxon>Dysgonomonas</taxon>
    </lineage>
</organism>
<name>A0A840CUN3_9BACT</name>
<keyword evidence="2" id="KW-0449">Lipoprotein</keyword>
<gene>
    <name evidence="2" type="ORF">GGR21_003311</name>
</gene>
<dbReference type="EMBL" id="JACIEP010000013">
    <property type="protein sequence ID" value="MBB4037394.1"/>
    <property type="molecule type" value="Genomic_DNA"/>
</dbReference>
<dbReference type="AlphaFoldDB" id="A0A840CUN3"/>
<reference evidence="2 3" key="1">
    <citation type="submission" date="2020-08" db="EMBL/GenBank/DDBJ databases">
        <title>Genomic Encyclopedia of Type Strains, Phase IV (KMG-IV): sequencing the most valuable type-strain genomes for metagenomic binning, comparative biology and taxonomic classification.</title>
        <authorList>
            <person name="Goeker M."/>
        </authorList>
    </citation>
    <scope>NUCLEOTIDE SEQUENCE [LARGE SCALE GENOMIC DNA]</scope>
    <source>
        <strain evidence="2 3">DSM 104969</strain>
    </source>
</reference>